<organism evidence="1 2">
    <name type="scientific">Gossypium barbadense</name>
    <name type="common">Sea Island cotton</name>
    <name type="synonym">Hibiscus barbadensis</name>
    <dbReference type="NCBI Taxonomy" id="3634"/>
    <lineage>
        <taxon>Eukaryota</taxon>
        <taxon>Viridiplantae</taxon>
        <taxon>Streptophyta</taxon>
        <taxon>Embryophyta</taxon>
        <taxon>Tracheophyta</taxon>
        <taxon>Spermatophyta</taxon>
        <taxon>Magnoliopsida</taxon>
        <taxon>eudicotyledons</taxon>
        <taxon>Gunneridae</taxon>
        <taxon>Pentapetalae</taxon>
        <taxon>rosids</taxon>
        <taxon>malvids</taxon>
        <taxon>Malvales</taxon>
        <taxon>Malvaceae</taxon>
        <taxon>Malvoideae</taxon>
        <taxon>Gossypium</taxon>
    </lineage>
</organism>
<evidence type="ECO:0000313" key="2">
    <source>
        <dbReference type="Proteomes" id="UP000239757"/>
    </source>
</evidence>
<dbReference type="EMBL" id="KZ668839">
    <property type="protein sequence ID" value="PPR86806.1"/>
    <property type="molecule type" value="Genomic_DNA"/>
</dbReference>
<reference evidence="1 2" key="1">
    <citation type="submission" date="2015-01" db="EMBL/GenBank/DDBJ databases">
        <title>Genome of allotetraploid Gossypium barbadense reveals genomic plasticity and fiber elongation in cotton evolution.</title>
        <authorList>
            <person name="Chen X."/>
            <person name="Liu X."/>
            <person name="Zhao B."/>
            <person name="Zheng H."/>
            <person name="Hu Y."/>
            <person name="Lu G."/>
            <person name="Yang C."/>
            <person name="Chen J."/>
            <person name="Shan C."/>
            <person name="Zhang L."/>
            <person name="Zhou Y."/>
            <person name="Wang L."/>
            <person name="Guo W."/>
            <person name="Bai Y."/>
            <person name="Ruan J."/>
            <person name="Shangguan X."/>
            <person name="Mao Y."/>
            <person name="Jiang J."/>
            <person name="Zhu Y."/>
            <person name="Lei J."/>
            <person name="Kang H."/>
            <person name="Chen S."/>
            <person name="He X."/>
            <person name="Wang R."/>
            <person name="Wang Y."/>
            <person name="Chen J."/>
            <person name="Wang L."/>
            <person name="Yu S."/>
            <person name="Wang B."/>
            <person name="Wei J."/>
            <person name="Song S."/>
            <person name="Lu X."/>
            <person name="Gao Z."/>
            <person name="Gu W."/>
            <person name="Deng X."/>
            <person name="Ma D."/>
            <person name="Wang S."/>
            <person name="Liang W."/>
            <person name="Fang L."/>
            <person name="Cai C."/>
            <person name="Zhu X."/>
            <person name="Zhou B."/>
            <person name="Zhang Y."/>
            <person name="Chen Z."/>
            <person name="Xu S."/>
            <person name="Zhu R."/>
            <person name="Wang S."/>
            <person name="Zhang T."/>
            <person name="Zhao G."/>
        </authorList>
    </citation>
    <scope>NUCLEOTIDE SEQUENCE [LARGE SCALE GENOMIC DNA]</scope>
    <source>
        <strain evidence="2">cv. Xinhai21</strain>
        <tissue evidence="1">Leaf</tissue>
    </source>
</reference>
<dbReference type="AlphaFoldDB" id="A0A2P5W6S1"/>
<name>A0A2P5W6S1_GOSBA</name>
<protein>
    <submittedName>
        <fullName evidence="1">Uncharacterized protein</fullName>
    </submittedName>
</protein>
<gene>
    <name evidence="1" type="ORF">GOBAR_AA33887</name>
</gene>
<accession>A0A2P5W6S1</accession>
<sequence length="95" mass="10529">MIIISGRVDQWRRVFKSTIIKVGSTISLEASSSDTFKAQMGDLRLAAIFDPIGPKTESSGSDAIRYDFNSDSRVFLCRHCQTTSCRPTTSLQPLL</sequence>
<dbReference type="Proteomes" id="UP000239757">
    <property type="component" value="Unassembled WGS sequence"/>
</dbReference>
<evidence type="ECO:0000313" key="1">
    <source>
        <dbReference type="EMBL" id="PPR86806.1"/>
    </source>
</evidence>
<proteinExistence type="predicted"/>